<feature type="chain" id="PRO_5024358336" evidence="1">
    <location>
        <begin position="20"/>
        <end position="343"/>
    </location>
</feature>
<comment type="caution">
    <text evidence="3">The sequence shown here is derived from an EMBL/GenBank/DDBJ whole genome shotgun (WGS) entry which is preliminary data.</text>
</comment>
<reference evidence="3 4" key="1">
    <citation type="submission" date="2019-03" db="EMBL/GenBank/DDBJ databases">
        <title>Single cell metagenomics reveals metabolic interactions within the superorganism composed of flagellate Streblomastix strix and complex community of Bacteroidetes bacteria on its surface.</title>
        <authorList>
            <person name="Treitli S.C."/>
            <person name="Kolisko M."/>
            <person name="Husnik F."/>
            <person name="Keeling P."/>
            <person name="Hampl V."/>
        </authorList>
    </citation>
    <scope>NUCLEOTIDE SEQUENCE [LARGE SCALE GENOMIC DNA]</scope>
    <source>
        <strain evidence="3">St1</strain>
    </source>
</reference>
<feature type="domain" description="Fe/B12 periplasmic-binding" evidence="2">
    <location>
        <begin position="37"/>
        <end position="311"/>
    </location>
</feature>
<dbReference type="GO" id="GO:0071281">
    <property type="term" value="P:cellular response to iron ion"/>
    <property type="evidence" value="ECO:0007669"/>
    <property type="project" value="TreeGrafter"/>
</dbReference>
<proteinExistence type="predicted"/>
<feature type="signal peptide" evidence="1">
    <location>
        <begin position="1"/>
        <end position="19"/>
    </location>
</feature>
<dbReference type="PANTHER" id="PTHR30535">
    <property type="entry name" value="VITAMIN B12-BINDING PROTEIN"/>
    <property type="match status" value="1"/>
</dbReference>
<organism evidence="3 4">
    <name type="scientific">Candidatus Ordinivivax streblomastigis</name>
    <dbReference type="NCBI Taxonomy" id="2540710"/>
    <lineage>
        <taxon>Bacteria</taxon>
        <taxon>Pseudomonadati</taxon>
        <taxon>Bacteroidota</taxon>
        <taxon>Bacteroidia</taxon>
        <taxon>Bacteroidales</taxon>
        <taxon>Candidatus Ordinivivax</taxon>
    </lineage>
</organism>
<gene>
    <name evidence="3" type="ORF">EZS26_002080</name>
</gene>
<sequence>MKRTIFFSLLFFVCMAVTAQTRTVTDMAGRKVSLPTTVNKVFTDRFVSLMAFSLDEKMLCNSTFSVSDAGRKYISKAYSEKPLAETNVEEILKLHPDVILLSFLGNDDRKTADAMQTKLHIPVLLVQIELTNYREAYIFLGQALNRPTSAKQITDFLDKYIIPLNEQTKKMDKHPTVYYAEGNRGLNTEAAGSLHSQAIDYLNAHNVAQVKTGSIHGMAAVSIEQILQWQPDVIVAWSGFPAGMGLPKTAKKELTTREFILTDAVWKQVAAARNKKVYQVPALPFGWMDRPPSTNCLPGVLWLAKQLYPENVTFDLNEALKAYFRLFYHVTITDKDISYLIKN</sequence>
<dbReference type="PANTHER" id="PTHR30535:SF34">
    <property type="entry name" value="MOLYBDATE-BINDING PROTEIN MOLA"/>
    <property type="match status" value="1"/>
</dbReference>
<accession>A0A5M8P042</accession>
<evidence type="ECO:0000256" key="1">
    <source>
        <dbReference type="SAM" id="SignalP"/>
    </source>
</evidence>
<dbReference type="Pfam" id="PF01497">
    <property type="entry name" value="Peripla_BP_2"/>
    <property type="match status" value="1"/>
</dbReference>
<dbReference type="Gene3D" id="1.20.58.2180">
    <property type="match status" value="1"/>
</dbReference>
<name>A0A5M8P042_9BACT</name>
<dbReference type="InterPro" id="IPR050902">
    <property type="entry name" value="ABC_Transporter_SBP"/>
</dbReference>
<evidence type="ECO:0000313" key="3">
    <source>
        <dbReference type="EMBL" id="KAA6301771.1"/>
    </source>
</evidence>
<dbReference type="PROSITE" id="PS50983">
    <property type="entry name" value="FE_B12_PBP"/>
    <property type="match status" value="1"/>
</dbReference>
<dbReference type="Gene3D" id="3.40.50.1980">
    <property type="entry name" value="Nitrogenase molybdenum iron protein domain"/>
    <property type="match status" value="2"/>
</dbReference>
<dbReference type="EMBL" id="SNRX01000014">
    <property type="protein sequence ID" value="KAA6301771.1"/>
    <property type="molecule type" value="Genomic_DNA"/>
</dbReference>
<dbReference type="InterPro" id="IPR002491">
    <property type="entry name" value="ABC_transptr_periplasmic_BD"/>
</dbReference>
<evidence type="ECO:0000259" key="2">
    <source>
        <dbReference type="PROSITE" id="PS50983"/>
    </source>
</evidence>
<dbReference type="SUPFAM" id="SSF53807">
    <property type="entry name" value="Helical backbone' metal receptor"/>
    <property type="match status" value="1"/>
</dbReference>
<keyword evidence="1" id="KW-0732">Signal</keyword>
<evidence type="ECO:0000313" key="4">
    <source>
        <dbReference type="Proteomes" id="UP000324575"/>
    </source>
</evidence>
<dbReference type="AlphaFoldDB" id="A0A5M8P042"/>
<protein>
    <submittedName>
        <fullName evidence="3">Iron complex transport system substrate-binding protein</fullName>
    </submittedName>
</protein>
<dbReference type="Proteomes" id="UP000324575">
    <property type="component" value="Unassembled WGS sequence"/>
</dbReference>